<proteinExistence type="predicted"/>
<gene>
    <name evidence="2" type="ORF">HMPREF0004_0581</name>
</gene>
<dbReference type="HOGENOM" id="CLU_2857364_0_0_4"/>
<dbReference type="AlphaFoldDB" id="D4X534"/>
<evidence type="ECO:0000313" key="2">
    <source>
        <dbReference type="EMBL" id="EFF78072.1"/>
    </source>
</evidence>
<accession>D4X534</accession>
<evidence type="ECO:0000256" key="1">
    <source>
        <dbReference type="SAM" id="Phobius"/>
    </source>
</evidence>
<evidence type="ECO:0000313" key="3">
    <source>
        <dbReference type="Proteomes" id="UP000004510"/>
    </source>
</evidence>
<dbReference type="PATRIC" id="fig|742159.3.peg.1426"/>
<protein>
    <submittedName>
        <fullName evidence="2">Uncharacterized protein</fullName>
    </submittedName>
</protein>
<name>D4X534_9BURK</name>
<keyword evidence="1" id="KW-1133">Transmembrane helix</keyword>
<sequence>MIQSAGIGGRFFSPYFARSCEINQESVMWISIVLAVSAIIAILWRQWRALLRQLPDRAEHLVLF</sequence>
<comment type="caution">
    <text evidence="2">The sequence shown here is derived from an EMBL/GenBank/DDBJ whole genome shotgun (WGS) entry which is preliminary data.</text>
</comment>
<organism evidence="2 3">
    <name type="scientific">Achromobacter piechaudii ATCC 43553</name>
    <dbReference type="NCBI Taxonomy" id="742159"/>
    <lineage>
        <taxon>Bacteria</taxon>
        <taxon>Pseudomonadati</taxon>
        <taxon>Pseudomonadota</taxon>
        <taxon>Betaproteobacteria</taxon>
        <taxon>Burkholderiales</taxon>
        <taxon>Alcaligenaceae</taxon>
        <taxon>Achromobacter</taxon>
    </lineage>
</organism>
<keyword evidence="1" id="KW-0812">Transmembrane</keyword>
<dbReference type="Proteomes" id="UP000004510">
    <property type="component" value="Unassembled WGS sequence"/>
</dbReference>
<keyword evidence="1" id="KW-0472">Membrane</keyword>
<feature type="transmembrane region" description="Helical" evidence="1">
    <location>
        <begin position="26"/>
        <end position="44"/>
    </location>
</feature>
<reference evidence="3" key="1">
    <citation type="submission" date="2010-03" db="EMBL/GenBank/DDBJ databases">
        <title>Complete sequence of Mobiluncus curtisii ATCC 43063.</title>
        <authorList>
            <person name="Muzny D."/>
            <person name="Qin X."/>
            <person name="Deng J."/>
            <person name="Jiang H."/>
            <person name="Liu Y."/>
            <person name="Qu J."/>
            <person name="Song X.-Z."/>
            <person name="Zhang L."/>
            <person name="Thornton R."/>
            <person name="Coyle M."/>
            <person name="Francisco L."/>
            <person name="Jackson L."/>
            <person name="Javaid M."/>
            <person name="Korchina V."/>
            <person name="Kovar C."/>
            <person name="Mata R."/>
            <person name="Mathew T."/>
            <person name="Ngo R."/>
            <person name="Nguyen L."/>
            <person name="Nguyen N."/>
            <person name="Okwuonu G."/>
            <person name="Ongeri F."/>
            <person name="Pham C."/>
            <person name="Simmons D."/>
            <person name="Wilczek-Boney K."/>
            <person name="Hale W."/>
            <person name="Jakkamsetti A."/>
            <person name="Pham P."/>
            <person name="Ruth R."/>
            <person name="San Lucas F."/>
            <person name="Warren J."/>
            <person name="Zhang J."/>
            <person name="Zhao Z."/>
            <person name="Zhou C."/>
            <person name="Zhu D."/>
            <person name="Lee S."/>
            <person name="Bess C."/>
            <person name="Blankenburg K."/>
            <person name="Forbes L."/>
            <person name="Fu Q."/>
            <person name="Gubbala S."/>
            <person name="Hirani K."/>
            <person name="Jayaseelan J.C."/>
            <person name="Lara F."/>
            <person name="Munidasa M."/>
            <person name="Palculict T."/>
            <person name="Patil S."/>
            <person name="Pu L.-L."/>
            <person name="Saada N."/>
            <person name="Tang L."/>
            <person name="Weissenberger G."/>
            <person name="Zhu Y."/>
            <person name="Hemphill L."/>
            <person name="Shang Y."/>
            <person name="Youmans B."/>
            <person name="Ayvaz T."/>
            <person name="Ross M."/>
            <person name="Santibanez J."/>
            <person name="Aqrawi P."/>
            <person name="Gross S."/>
            <person name="Joshi V."/>
            <person name="Fowler G."/>
            <person name="Nazareth L."/>
            <person name="Reid J."/>
            <person name="Worley K."/>
            <person name="Petrosino J."/>
            <person name="Highlander S."/>
            <person name="Gibbs R."/>
            <person name="Gibbs R."/>
        </authorList>
    </citation>
    <scope>NUCLEOTIDE SEQUENCE [LARGE SCALE GENOMIC DNA]</scope>
    <source>
        <strain evidence="3">ATCC 43553</strain>
    </source>
</reference>
<dbReference type="EMBL" id="ADMS01000014">
    <property type="protein sequence ID" value="EFF78072.1"/>
    <property type="molecule type" value="Genomic_DNA"/>
</dbReference>